<dbReference type="InterPro" id="IPR000195">
    <property type="entry name" value="Rab-GAP-TBC_dom"/>
</dbReference>
<proteinExistence type="predicted"/>
<dbReference type="Pfam" id="PF00566">
    <property type="entry name" value="RabGAP-TBC"/>
    <property type="match status" value="1"/>
</dbReference>
<accession>A0A1J4KNY5</accession>
<dbReference type="RefSeq" id="XP_068364550.1">
    <property type="nucleotide sequence ID" value="XM_068500613.1"/>
</dbReference>
<feature type="domain" description="Rab-GAP TBC" evidence="1">
    <location>
        <begin position="59"/>
        <end position="249"/>
    </location>
</feature>
<organism evidence="2 3">
    <name type="scientific">Tritrichomonas foetus</name>
    <dbReference type="NCBI Taxonomy" id="1144522"/>
    <lineage>
        <taxon>Eukaryota</taxon>
        <taxon>Metamonada</taxon>
        <taxon>Parabasalia</taxon>
        <taxon>Tritrichomonadida</taxon>
        <taxon>Tritrichomonadidae</taxon>
        <taxon>Tritrichomonas</taxon>
    </lineage>
</organism>
<dbReference type="VEuPathDB" id="TrichDB:TRFO_19147"/>
<gene>
    <name evidence="2" type="ORF">TRFO_19147</name>
</gene>
<dbReference type="SMART" id="SM00164">
    <property type="entry name" value="TBC"/>
    <property type="match status" value="1"/>
</dbReference>
<name>A0A1J4KNY5_9EUKA</name>
<evidence type="ECO:0000259" key="1">
    <source>
        <dbReference type="PROSITE" id="PS50086"/>
    </source>
</evidence>
<dbReference type="PANTHER" id="PTHR47219">
    <property type="entry name" value="RAB GTPASE-ACTIVATING PROTEIN 1-LIKE"/>
    <property type="match status" value="1"/>
</dbReference>
<dbReference type="GeneID" id="94835317"/>
<dbReference type="PROSITE" id="PS50086">
    <property type="entry name" value="TBC_RABGAP"/>
    <property type="match status" value="1"/>
</dbReference>
<dbReference type="InterPro" id="IPR035969">
    <property type="entry name" value="Rab-GAP_TBC_sf"/>
</dbReference>
<dbReference type="EMBL" id="MLAK01000588">
    <property type="protein sequence ID" value="OHT11414.1"/>
    <property type="molecule type" value="Genomic_DNA"/>
</dbReference>
<dbReference type="Gene3D" id="1.10.8.270">
    <property type="entry name" value="putative rabgap domain of human tbc1 domain family member 14 like domains"/>
    <property type="match status" value="1"/>
</dbReference>
<dbReference type="Gene3D" id="1.10.472.80">
    <property type="entry name" value="Ypt/Rab-GAP domain of gyp1p, domain 3"/>
    <property type="match status" value="1"/>
</dbReference>
<protein>
    <submittedName>
        <fullName evidence="2">TBC domain containing protein</fullName>
    </submittedName>
</protein>
<keyword evidence="3" id="KW-1185">Reference proteome</keyword>
<comment type="caution">
    <text evidence="2">The sequence shown here is derived from an EMBL/GenBank/DDBJ whole genome shotgun (WGS) entry which is preliminary data.</text>
</comment>
<dbReference type="AlphaFoldDB" id="A0A1J4KNY5"/>
<dbReference type="GO" id="GO:0005096">
    <property type="term" value="F:GTPase activator activity"/>
    <property type="evidence" value="ECO:0007669"/>
    <property type="project" value="TreeGrafter"/>
</dbReference>
<dbReference type="Gene3D" id="1.10.10.750">
    <property type="entry name" value="Ypt/Rab-GAP domain of gyp1p, domain 1"/>
    <property type="match status" value="1"/>
</dbReference>
<sequence>MIKRSDQYNGYSSVYEPDDFIMEDINIIKRTNEWKMIIKSEKFNKHESREVLKSLVFQGIPLEVRGEVWHKFALVDLDTDFEYSDEICHGVSETADDIIHRDSDRTFAGSIGNERASNAKDKLIRILQSYAAKDPEIGYTQGMNFVASIPLVLTVDEKKTFWTFYGMMQNPLIGIRDVFREGLPGFFVLAEVWLEFVRRKYPWLKEKLENNASAAPSIAIARCFQSMLIAFSVPLELKMIMFDRLIIYGKVALVSFEMAVIKIFCNELYKCGPEDSAMFLMQVDKQPVFNDVPFIVEAWNEEWISNHEFEETKELIMNM</sequence>
<dbReference type="Proteomes" id="UP000179807">
    <property type="component" value="Unassembled WGS sequence"/>
</dbReference>
<dbReference type="GO" id="GO:0031267">
    <property type="term" value="F:small GTPase binding"/>
    <property type="evidence" value="ECO:0007669"/>
    <property type="project" value="TreeGrafter"/>
</dbReference>
<dbReference type="OrthoDB" id="294251at2759"/>
<evidence type="ECO:0000313" key="2">
    <source>
        <dbReference type="EMBL" id="OHT11414.1"/>
    </source>
</evidence>
<reference evidence="2" key="1">
    <citation type="submission" date="2016-10" db="EMBL/GenBank/DDBJ databases">
        <authorList>
            <person name="Benchimol M."/>
            <person name="Almeida L.G."/>
            <person name="Vasconcelos A.T."/>
            <person name="Perreira-Neves A."/>
            <person name="Rosa I.A."/>
            <person name="Tasca T."/>
            <person name="Bogo M.R."/>
            <person name="de Souza W."/>
        </authorList>
    </citation>
    <scope>NUCLEOTIDE SEQUENCE [LARGE SCALE GENOMIC DNA]</scope>
    <source>
        <strain evidence="2">K</strain>
    </source>
</reference>
<dbReference type="PANTHER" id="PTHR47219:SF9">
    <property type="entry name" value="GTPASE ACTIVATING PROTEIN AND CENTROSOME-ASSOCIATED, ISOFORM B"/>
    <property type="match status" value="1"/>
</dbReference>
<dbReference type="SUPFAM" id="SSF47923">
    <property type="entry name" value="Ypt/Rab-GAP domain of gyp1p"/>
    <property type="match status" value="1"/>
</dbReference>
<evidence type="ECO:0000313" key="3">
    <source>
        <dbReference type="Proteomes" id="UP000179807"/>
    </source>
</evidence>
<dbReference type="InterPro" id="IPR050302">
    <property type="entry name" value="Rab_GAP_TBC_domain"/>
</dbReference>